<dbReference type="EMBL" id="CADCVL010000139">
    <property type="protein sequence ID" value="CAA9471770.1"/>
    <property type="molecule type" value="Genomic_DNA"/>
</dbReference>
<evidence type="ECO:0000256" key="5">
    <source>
        <dbReference type="ARBA" id="ARBA00011738"/>
    </source>
</evidence>
<dbReference type="Gene3D" id="3.30.420.40">
    <property type="match status" value="2"/>
</dbReference>
<keyword evidence="16" id="KW-0479">Metal-binding</keyword>
<feature type="binding site" evidence="16">
    <location>
        <begin position="6"/>
        <end position="13"/>
    </location>
    <ligand>
        <name>ATP</name>
        <dbReference type="ChEBI" id="CHEBI:30616"/>
    </ligand>
</feature>
<evidence type="ECO:0000256" key="10">
    <source>
        <dbReference type="ARBA" id="ARBA00022777"/>
    </source>
</evidence>
<keyword evidence="13 16" id="KW-0173">Coenzyme A biosynthesis</keyword>
<comment type="function">
    <text evidence="16">Catalyzes the phosphorylation of pantothenate (Pan), the first step in CoA biosynthesis.</text>
</comment>
<sequence length="256" mass="27505">MLLVVDVGNTQTHLGTFEGERLVEHWRFATVRESTADELGATLRNLLALRDMTFEHLSASIVSSTVPDLGPEWSAMAERYLRHLMPVVGPGVRTGMAIRMDNPREVGADRLVNAVAAHDRVRDACVVVDFGTAITYDCVSADGEYLGGIIAPGVEISMEALTARAAKLPKIDLAPPRSLIAKSTVEAIRAGVIFGFAAQVDGIVARLRAELGDTTRVIATGGLAGAIVPFCETIDEVDDLLTLNGLRLIWEINRSS</sequence>
<dbReference type="HAMAP" id="MF_01274">
    <property type="entry name" value="Pantothen_kinase_3"/>
    <property type="match status" value="1"/>
</dbReference>
<dbReference type="GO" id="GO:0004594">
    <property type="term" value="F:pantothenate kinase activity"/>
    <property type="evidence" value="ECO:0007669"/>
    <property type="project" value="UniProtKB-UniRule"/>
</dbReference>
<evidence type="ECO:0000256" key="9">
    <source>
        <dbReference type="ARBA" id="ARBA00022741"/>
    </source>
</evidence>
<accession>A0A6J4REI4</accession>
<keyword evidence="8 16" id="KW-0808">Transferase</keyword>
<evidence type="ECO:0000256" key="7">
    <source>
        <dbReference type="ARBA" id="ARBA00022490"/>
    </source>
</evidence>
<dbReference type="NCBIfam" id="TIGR00671">
    <property type="entry name" value="baf"/>
    <property type="match status" value="1"/>
</dbReference>
<dbReference type="GO" id="GO:0005737">
    <property type="term" value="C:cytoplasm"/>
    <property type="evidence" value="ECO:0007669"/>
    <property type="project" value="UniProtKB-SubCell"/>
</dbReference>
<evidence type="ECO:0000256" key="12">
    <source>
        <dbReference type="ARBA" id="ARBA00022958"/>
    </source>
</evidence>
<dbReference type="Pfam" id="PF03309">
    <property type="entry name" value="Pan_kinase"/>
    <property type="match status" value="1"/>
</dbReference>
<dbReference type="CDD" id="cd24015">
    <property type="entry name" value="ASKHA_NBD_PanK-III"/>
    <property type="match status" value="1"/>
</dbReference>
<evidence type="ECO:0000256" key="6">
    <source>
        <dbReference type="ARBA" id="ARBA00012102"/>
    </source>
</evidence>
<dbReference type="PANTHER" id="PTHR34265:SF1">
    <property type="entry name" value="TYPE III PANTOTHENATE KINASE"/>
    <property type="match status" value="1"/>
</dbReference>
<keyword evidence="11 16" id="KW-0067">ATP-binding</keyword>
<keyword evidence="12 16" id="KW-0630">Potassium</keyword>
<evidence type="ECO:0000256" key="13">
    <source>
        <dbReference type="ARBA" id="ARBA00022993"/>
    </source>
</evidence>
<protein>
    <recommendedName>
        <fullName evidence="15 16">Type III pantothenate kinase</fullName>
        <ecNumber evidence="6 16">2.7.1.33</ecNumber>
    </recommendedName>
    <alternativeName>
        <fullName evidence="16">PanK-III</fullName>
    </alternativeName>
    <alternativeName>
        <fullName evidence="16">Pantothenic acid kinase</fullName>
    </alternativeName>
</protein>
<comment type="cofactor">
    <cofactor evidence="16">
        <name>NH4(+)</name>
        <dbReference type="ChEBI" id="CHEBI:28938"/>
    </cofactor>
    <cofactor evidence="16">
        <name>K(+)</name>
        <dbReference type="ChEBI" id="CHEBI:29103"/>
    </cofactor>
    <text evidence="16">A monovalent cation. Ammonium or potassium.</text>
</comment>
<dbReference type="InterPro" id="IPR004619">
    <property type="entry name" value="Type_III_PanK"/>
</dbReference>
<dbReference type="AlphaFoldDB" id="A0A6J4REI4"/>
<comment type="catalytic activity">
    <reaction evidence="1 16">
        <text>(R)-pantothenate + ATP = (R)-4'-phosphopantothenate + ADP + H(+)</text>
        <dbReference type="Rhea" id="RHEA:16373"/>
        <dbReference type="ChEBI" id="CHEBI:10986"/>
        <dbReference type="ChEBI" id="CHEBI:15378"/>
        <dbReference type="ChEBI" id="CHEBI:29032"/>
        <dbReference type="ChEBI" id="CHEBI:30616"/>
        <dbReference type="ChEBI" id="CHEBI:456216"/>
        <dbReference type="EC" id="2.7.1.33"/>
    </reaction>
</comment>
<feature type="binding site" evidence="16">
    <location>
        <position position="184"/>
    </location>
    <ligand>
        <name>substrate</name>
    </ligand>
</feature>
<dbReference type="SUPFAM" id="SSF53067">
    <property type="entry name" value="Actin-like ATPase domain"/>
    <property type="match status" value="2"/>
</dbReference>
<comment type="subcellular location">
    <subcellularLocation>
        <location evidence="3 16">Cytoplasm</location>
    </subcellularLocation>
</comment>
<dbReference type="PANTHER" id="PTHR34265">
    <property type="entry name" value="TYPE III PANTOTHENATE KINASE"/>
    <property type="match status" value="1"/>
</dbReference>
<keyword evidence="9 16" id="KW-0547">Nucleotide-binding</keyword>
<evidence type="ECO:0000256" key="8">
    <source>
        <dbReference type="ARBA" id="ARBA00022679"/>
    </source>
</evidence>
<name>A0A6J4REI4_9ACTN</name>
<evidence type="ECO:0000256" key="11">
    <source>
        <dbReference type="ARBA" id="ARBA00022840"/>
    </source>
</evidence>
<feature type="active site" description="Proton acceptor" evidence="16">
    <location>
        <position position="109"/>
    </location>
</feature>
<keyword evidence="10 16" id="KW-0418">Kinase</keyword>
<feature type="binding site" evidence="16">
    <location>
        <position position="132"/>
    </location>
    <ligand>
        <name>ATP</name>
        <dbReference type="ChEBI" id="CHEBI:30616"/>
    </ligand>
</feature>
<evidence type="ECO:0000313" key="17">
    <source>
        <dbReference type="EMBL" id="CAA9471770.1"/>
    </source>
</evidence>
<feature type="binding site" evidence="16">
    <location>
        <position position="129"/>
    </location>
    <ligand>
        <name>K(+)</name>
        <dbReference type="ChEBI" id="CHEBI:29103"/>
    </ligand>
</feature>
<dbReference type="NCBIfam" id="NF009848">
    <property type="entry name" value="PRK13318.1-6"/>
    <property type="match status" value="1"/>
</dbReference>
<evidence type="ECO:0000256" key="4">
    <source>
        <dbReference type="ARBA" id="ARBA00005225"/>
    </source>
</evidence>
<evidence type="ECO:0000256" key="16">
    <source>
        <dbReference type="HAMAP-Rule" id="MF_01274"/>
    </source>
</evidence>
<comment type="pathway">
    <text evidence="4 16">Cofactor biosynthesis; coenzyme A biosynthesis; CoA from (R)-pantothenate: step 1/5.</text>
</comment>
<evidence type="ECO:0000256" key="1">
    <source>
        <dbReference type="ARBA" id="ARBA00001206"/>
    </source>
</evidence>
<dbReference type="UniPathway" id="UPA00241">
    <property type="reaction ID" value="UER00352"/>
</dbReference>
<proteinExistence type="inferred from homology"/>
<organism evidence="17">
    <name type="scientific">uncultured Solirubrobacteraceae bacterium</name>
    <dbReference type="NCBI Taxonomy" id="1162706"/>
    <lineage>
        <taxon>Bacteria</taxon>
        <taxon>Bacillati</taxon>
        <taxon>Actinomycetota</taxon>
        <taxon>Thermoleophilia</taxon>
        <taxon>Solirubrobacterales</taxon>
        <taxon>Solirubrobacteraceae</taxon>
        <taxon>environmental samples</taxon>
    </lineage>
</organism>
<feature type="binding site" evidence="16">
    <location>
        <begin position="107"/>
        <end position="110"/>
    </location>
    <ligand>
        <name>substrate</name>
    </ligand>
</feature>
<gene>
    <name evidence="16" type="primary">coaX</name>
    <name evidence="17" type="ORF">AVDCRST_MAG65-818</name>
</gene>
<comment type="subunit">
    <text evidence="5 16">Homodimer.</text>
</comment>
<dbReference type="EC" id="2.7.1.33" evidence="6 16"/>
<comment type="caution">
    <text evidence="16">Lacks conserved residue(s) required for the propagation of feature annotation.</text>
</comment>
<dbReference type="GO" id="GO:0046872">
    <property type="term" value="F:metal ion binding"/>
    <property type="evidence" value="ECO:0007669"/>
    <property type="project" value="UniProtKB-KW"/>
</dbReference>
<dbReference type="InterPro" id="IPR043129">
    <property type="entry name" value="ATPase_NBD"/>
</dbReference>
<evidence type="ECO:0000256" key="14">
    <source>
        <dbReference type="ARBA" id="ARBA00038036"/>
    </source>
</evidence>
<comment type="similarity">
    <text evidence="14 16">Belongs to the type III pantothenate kinase family.</text>
</comment>
<reference evidence="17" key="1">
    <citation type="submission" date="2020-02" db="EMBL/GenBank/DDBJ databases">
        <authorList>
            <person name="Meier V. D."/>
        </authorList>
    </citation>
    <scope>NUCLEOTIDE SEQUENCE</scope>
    <source>
        <strain evidence="17">AVDCRST_MAG65</strain>
    </source>
</reference>
<comment type="cofactor">
    <cofactor evidence="2">
        <name>K(+)</name>
        <dbReference type="ChEBI" id="CHEBI:29103"/>
    </cofactor>
</comment>
<keyword evidence="7 16" id="KW-0963">Cytoplasm</keyword>
<evidence type="ECO:0000256" key="3">
    <source>
        <dbReference type="ARBA" id="ARBA00004496"/>
    </source>
</evidence>
<evidence type="ECO:0000256" key="2">
    <source>
        <dbReference type="ARBA" id="ARBA00001958"/>
    </source>
</evidence>
<evidence type="ECO:0000256" key="15">
    <source>
        <dbReference type="ARBA" id="ARBA00040883"/>
    </source>
</evidence>
<dbReference type="NCBIfam" id="NF009855">
    <property type="entry name" value="PRK13321.1"/>
    <property type="match status" value="1"/>
</dbReference>
<dbReference type="GO" id="GO:0005524">
    <property type="term" value="F:ATP binding"/>
    <property type="evidence" value="ECO:0007669"/>
    <property type="project" value="UniProtKB-UniRule"/>
</dbReference>
<dbReference type="GO" id="GO:0015937">
    <property type="term" value="P:coenzyme A biosynthetic process"/>
    <property type="evidence" value="ECO:0007669"/>
    <property type="project" value="UniProtKB-UniRule"/>
</dbReference>